<name>A0A1E5L3A9_9FIRM</name>
<keyword evidence="1" id="KW-1133">Transmembrane helix</keyword>
<keyword evidence="1" id="KW-0472">Membrane</keyword>
<feature type="transmembrane region" description="Helical" evidence="1">
    <location>
        <begin position="106"/>
        <end position="128"/>
    </location>
</feature>
<dbReference type="AlphaFoldDB" id="A0A1E5L3A9"/>
<feature type="transmembrane region" description="Helical" evidence="1">
    <location>
        <begin position="51"/>
        <end position="72"/>
    </location>
</feature>
<feature type="transmembrane region" description="Helical" evidence="1">
    <location>
        <begin position="7"/>
        <end position="31"/>
    </location>
</feature>
<dbReference type="Pfam" id="PF19700">
    <property type="entry name" value="DUF6198"/>
    <property type="match status" value="1"/>
</dbReference>
<gene>
    <name evidence="2" type="ORF">BHU72_08810</name>
</gene>
<evidence type="ECO:0000313" key="2">
    <source>
        <dbReference type="EMBL" id="OEH84587.1"/>
    </source>
</evidence>
<dbReference type="PANTHER" id="PTHR40078">
    <property type="entry name" value="INTEGRAL MEMBRANE PROTEIN-RELATED"/>
    <property type="match status" value="1"/>
</dbReference>
<evidence type="ECO:0000313" key="3">
    <source>
        <dbReference type="Proteomes" id="UP000095255"/>
    </source>
</evidence>
<reference evidence="2 3" key="1">
    <citation type="submission" date="2016-09" db="EMBL/GenBank/DDBJ databases">
        <title>Desulfuribacillus arsenicus sp. nov., an obligately anaerobic, dissimilatory arsenic- and antimonate-reducing bacterium isolated from anoxic sediments.</title>
        <authorList>
            <person name="Abin C.A."/>
            <person name="Hollibaugh J.T."/>
        </authorList>
    </citation>
    <scope>NUCLEOTIDE SEQUENCE [LARGE SCALE GENOMIC DNA]</scope>
    <source>
        <strain evidence="2 3">MLFW-2</strain>
    </source>
</reference>
<dbReference type="OrthoDB" id="154912at2"/>
<keyword evidence="3" id="KW-1185">Reference proteome</keyword>
<accession>A0A1E5L3A9</accession>
<evidence type="ECO:0000256" key="1">
    <source>
        <dbReference type="SAM" id="Phobius"/>
    </source>
</evidence>
<dbReference type="STRING" id="1390249.BHU72_08810"/>
<dbReference type="InterPro" id="IPR038750">
    <property type="entry name" value="YczE/YyaS-like"/>
</dbReference>
<evidence type="ECO:0008006" key="4">
    <source>
        <dbReference type="Google" id="ProtNLM"/>
    </source>
</evidence>
<feature type="transmembrane region" description="Helical" evidence="1">
    <location>
        <begin position="163"/>
        <end position="185"/>
    </location>
</feature>
<proteinExistence type="predicted"/>
<feature type="transmembrane region" description="Helical" evidence="1">
    <location>
        <begin position="81"/>
        <end position="100"/>
    </location>
</feature>
<dbReference type="RefSeq" id="WP_069703014.1">
    <property type="nucleotide sequence ID" value="NZ_MJAT01000037.1"/>
</dbReference>
<dbReference type="EMBL" id="MJAT01000037">
    <property type="protein sequence ID" value="OEH84587.1"/>
    <property type="molecule type" value="Genomic_DNA"/>
</dbReference>
<organism evidence="2 3">
    <name type="scientific">Desulfuribacillus stibiiarsenatis</name>
    <dbReference type="NCBI Taxonomy" id="1390249"/>
    <lineage>
        <taxon>Bacteria</taxon>
        <taxon>Bacillati</taxon>
        <taxon>Bacillota</taxon>
        <taxon>Desulfuribacillia</taxon>
        <taxon>Desulfuribacillales</taxon>
        <taxon>Desulfuribacillaceae</taxon>
        <taxon>Desulfuribacillus</taxon>
    </lineage>
</organism>
<comment type="caution">
    <text evidence="2">The sequence shown here is derived from an EMBL/GenBank/DDBJ whole genome shotgun (WGS) entry which is preliminary data.</text>
</comment>
<dbReference type="PANTHER" id="PTHR40078:SF1">
    <property type="entry name" value="INTEGRAL MEMBRANE PROTEIN"/>
    <property type="match status" value="1"/>
</dbReference>
<sequence>MIFLKRLVCSWLVFFLGIAIMSYGIVLTIIANLGVSPWDVFHIGVAKVTPLTVGMVVQMTGILIIFIVSYMIKRLPQIGTILNMIFVGLFVDFFLMYPLIVLPIGYLQQFIVLIIGILLFGFGAGLYISSHLGAGPRDGLVLVLHSVRGWPVSRIKTVMEISALIVGLILGGPIGIGTVIISFTIGPVLGFSLVFCESHIGKYLGEGQAHEVIN</sequence>
<dbReference type="Proteomes" id="UP000095255">
    <property type="component" value="Unassembled WGS sequence"/>
</dbReference>
<keyword evidence="1" id="KW-0812">Transmembrane</keyword>
<protein>
    <recommendedName>
        <fullName evidence="4">YitT family protein</fullName>
    </recommendedName>
</protein>